<dbReference type="EMBL" id="JBIYDN010000002">
    <property type="protein sequence ID" value="MFK4440773.1"/>
    <property type="molecule type" value="Genomic_DNA"/>
</dbReference>
<evidence type="ECO:0000313" key="1">
    <source>
        <dbReference type="EMBL" id="MFK4440773.1"/>
    </source>
</evidence>
<dbReference type="PANTHER" id="PTHR13812">
    <property type="entry name" value="KETIMINE REDUCTASE MU-CRYSTALLIN"/>
    <property type="match status" value="1"/>
</dbReference>
<dbReference type="Proteomes" id="UP001620514">
    <property type="component" value="Unassembled WGS sequence"/>
</dbReference>
<gene>
    <name evidence="1" type="ORF">ABH943_000779</name>
</gene>
<dbReference type="InterPro" id="IPR036291">
    <property type="entry name" value="NAD(P)-bd_dom_sf"/>
</dbReference>
<keyword evidence="2" id="KW-1185">Reference proteome</keyword>
<protein>
    <submittedName>
        <fullName evidence="1">Ornithine cyclodeaminase/alanine dehydrogenase-like protein (Mu-crystallin family)</fullName>
    </submittedName>
</protein>
<name>A0ABW8MAU3_9BURK</name>
<dbReference type="InterPro" id="IPR023401">
    <property type="entry name" value="ODC_N"/>
</dbReference>
<dbReference type="RefSeq" id="WP_404604461.1">
    <property type="nucleotide sequence ID" value="NZ_JBIYDN010000002.1"/>
</dbReference>
<dbReference type="Pfam" id="PF02423">
    <property type="entry name" value="OCD_Mu_crystall"/>
    <property type="match status" value="1"/>
</dbReference>
<dbReference type="Gene3D" id="3.40.50.720">
    <property type="entry name" value="NAD(P)-binding Rossmann-like Domain"/>
    <property type="match status" value="1"/>
</dbReference>
<accession>A0ABW8MAU3</accession>
<proteinExistence type="predicted"/>
<dbReference type="Gene3D" id="3.30.1780.10">
    <property type="entry name" value="ornithine cyclodeaminase, domain 1"/>
    <property type="match status" value="1"/>
</dbReference>
<evidence type="ECO:0000313" key="2">
    <source>
        <dbReference type="Proteomes" id="UP001620514"/>
    </source>
</evidence>
<dbReference type="SUPFAM" id="SSF51735">
    <property type="entry name" value="NAD(P)-binding Rossmann-fold domains"/>
    <property type="match status" value="1"/>
</dbReference>
<organism evidence="1 2">
    <name type="scientific">Caballeronia udeis</name>
    <dbReference type="NCBI Taxonomy" id="1232866"/>
    <lineage>
        <taxon>Bacteria</taxon>
        <taxon>Pseudomonadati</taxon>
        <taxon>Pseudomonadota</taxon>
        <taxon>Betaproteobacteria</taxon>
        <taxon>Burkholderiales</taxon>
        <taxon>Burkholderiaceae</taxon>
        <taxon>Caballeronia</taxon>
    </lineage>
</organism>
<dbReference type="PANTHER" id="PTHR13812:SF19">
    <property type="entry name" value="KETIMINE REDUCTASE MU-CRYSTALLIN"/>
    <property type="match status" value="1"/>
</dbReference>
<reference evidence="1 2" key="1">
    <citation type="submission" date="2024-11" db="EMBL/GenBank/DDBJ databases">
        <title>Using genomics to understand microbial adaptation to soil warming.</title>
        <authorList>
            <person name="Deangelis K.M. PhD."/>
        </authorList>
    </citation>
    <scope>NUCLEOTIDE SEQUENCE [LARGE SCALE GENOMIC DNA]</scope>
    <source>
        <strain evidence="1 2">GAS97</strain>
    </source>
</reference>
<dbReference type="InterPro" id="IPR003462">
    <property type="entry name" value="ODC_Mu_crystall"/>
</dbReference>
<sequence>MTEVLPRVIDSDSVLARVSPIALIDAMEKKHLENYETVGRLHASIPRDDRPSAGLLIWAGGRVDGSMGTKIVSISPDNGQLNTPAPTIHSSFALVDRLDGRFRSFIVGESFTRCKTAADSALAARYLAPSMPTKLVVLGAGAQVRTHLTYLHAVCPTIERIDVWNRNRSRAEQLVAEHFLPVNFHVSNDLEASVADADIVVCVTSSPMPLLDGKWLKQGCHVDLVGGYTPEMRETNDAAILRSSVFVDHRGLTAEHCGDIFQPLKNGTLDISDIRGDLFDLCRKEVSGRRNPQEITLFKNGGGGHLDLMVAEWLTETPCC</sequence>
<dbReference type="PIRSF" id="PIRSF001439">
    <property type="entry name" value="CryM"/>
    <property type="match status" value="1"/>
</dbReference>
<comment type="caution">
    <text evidence="1">The sequence shown here is derived from an EMBL/GenBank/DDBJ whole genome shotgun (WGS) entry which is preliminary data.</text>
</comment>